<sequence length="634" mass="67797">MSHSSQFGLLAQRRFAPFFWTQFCGAANDNLFKFSFTVMATWQLGAAWLPPDMAGLVIGAVFILPFLLLSATSGQLADKFDKRALIVWIKRLEVAVMLLAAVGFWRHDAALLLGCVFLMGVHSTLFGPVKYAYLPCHLHESELTGGNGMVEMGTFVAILLGSVAGGLLVALPDHGPQYAALACLALALLGLAASHGVPPTPAAAPQLRICWNPVAETWRNLALARQQWPVFMALIGISWMWFFGAVFLANFPAFAKESLHGSEQVAALLLTVFSVGIGAGSLWCEKLSQGHVEPGLAPLGAIGMSVFSIDLYAAVQALPAVAGGTALSVAEFVARPGHWRVMADLALLSFSAGIYSVPLYALIQAQAAPERRARVIAANNILNALFMIAASVLAALLLRAGLSTQALFAAVGLVNVLAALYAVRTAPGLLLRLAAKLIARLTYRFKVQGMEHVPATGPALLVANHVSFIDPVLIMAACPRDVRFIMDSRIFRAPGLGLVFRMARAIPIAPHHEEPLVYHAAFEQAVRALQAGEVVCIFPEGGITRDGQLQPFKGGIMKILARAREQGLADVPVAPLGLSNLWGSFFSRIEKAGAMTRPFRRGVFNRVALRAGPPVSGDATSPRELQARVQALID</sequence>
<keyword evidence="5 7" id="KW-1133">Transmembrane helix</keyword>
<protein>
    <submittedName>
        <fullName evidence="9">MFS transporter</fullName>
    </submittedName>
</protein>
<comment type="subcellular location">
    <subcellularLocation>
        <location evidence="1">Cell membrane</location>
        <topology evidence="1">Multi-pass membrane protein</topology>
    </subcellularLocation>
</comment>
<keyword evidence="6 7" id="KW-0472">Membrane</keyword>
<evidence type="ECO:0000256" key="7">
    <source>
        <dbReference type="SAM" id="Phobius"/>
    </source>
</evidence>
<proteinExistence type="predicted"/>
<feature type="domain" description="Phospholipid/glycerol acyltransferase" evidence="8">
    <location>
        <begin position="459"/>
        <end position="581"/>
    </location>
</feature>
<feature type="transmembrane region" description="Helical" evidence="7">
    <location>
        <begin position="341"/>
        <end position="363"/>
    </location>
</feature>
<dbReference type="Gene3D" id="1.20.1250.20">
    <property type="entry name" value="MFS general substrate transporter like domains"/>
    <property type="match status" value="1"/>
</dbReference>
<keyword evidence="3" id="KW-1003">Cell membrane</keyword>
<dbReference type="Proteomes" id="UP001237156">
    <property type="component" value="Unassembled WGS sequence"/>
</dbReference>
<dbReference type="RefSeq" id="WP_279524167.1">
    <property type="nucleotide sequence ID" value="NZ_JARVII010000009.1"/>
</dbReference>
<dbReference type="GO" id="GO:0022857">
    <property type="term" value="F:transmembrane transporter activity"/>
    <property type="evidence" value="ECO:0007669"/>
    <property type="project" value="InterPro"/>
</dbReference>
<feature type="transmembrane region" description="Helical" evidence="7">
    <location>
        <begin position="265"/>
        <end position="284"/>
    </location>
</feature>
<dbReference type="CDD" id="cd06173">
    <property type="entry name" value="MFS_MefA_like"/>
    <property type="match status" value="1"/>
</dbReference>
<feature type="transmembrane region" description="Helical" evidence="7">
    <location>
        <begin position="53"/>
        <end position="72"/>
    </location>
</feature>
<reference evidence="9 10" key="1">
    <citation type="submission" date="2023-04" db="EMBL/GenBank/DDBJ databases">
        <title>Ottowia paracancer sp. nov., isolated from human stomach.</title>
        <authorList>
            <person name="Song Y."/>
        </authorList>
    </citation>
    <scope>NUCLEOTIDE SEQUENCE [LARGE SCALE GENOMIC DNA]</scope>
    <source>
        <strain evidence="9 10">10c7w1</strain>
    </source>
</reference>
<keyword evidence="4 7" id="KW-0812">Transmembrane</keyword>
<dbReference type="SUPFAM" id="SSF69593">
    <property type="entry name" value="Glycerol-3-phosphate (1)-acyltransferase"/>
    <property type="match status" value="1"/>
</dbReference>
<dbReference type="AlphaFoldDB" id="A0AAW6RK61"/>
<dbReference type="InterPro" id="IPR002123">
    <property type="entry name" value="Plipid/glycerol_acylTrfase"/>
</dbReference>
<evidence type="ECO:0000313" key="10">
    <source>
        <dbReference type="Proteomes" id="UP001237156"/>
    </source>
</evidence>
<dbReference type="Pfam" id="PF01553">
    <property type="entry name" value="Acyltransferase"/>
    <property type="match status" value="1"/>
</dbReference>
<evidence type="ECO:0000256" key="3">
    <source>
        <dbReference type="ARBA" id="ARBA00022475"/>
    </source>
</evidence>
<dbReference type="Pfam" id="PF07690">
    <property type="entry name" value="MFS_1"/>
    <property type="match status" value="1"/>
</dbReference>
<evidence type="ECO:0000313" key="9">
    <source>
        <dbReference type="EMBL" id="MDG9699234.1"/>
    </source>
</evidence>
<gene>
    <name evidence="9" type="ORF">QB898_05770</name>
</gene>
<dbReference type="GO" id="GO:0005886">
    <property type="term" value="C:plasma membrane"/>
    <property type="evidence" value="ECO:0007669"/>
    <property type="project" value="UniProtKB-SubCell"/>
</dbReference>
<evidence type="ECO:0000256" key="1">
    <source>
        <dbReference type="ARBA" id="ARBA00004651"/>
    </source>
</evidence>
<dbReference type="PANTHER" id="PTHR43266:SF2">
    <property type="entry name" value="MAJOR FACILITATOR SUPERFAMILY (MFS) PROFILE DOMAIN-CONTAINING PROTEIN"/>
    <property type="match status" value="1"/>
</dbReference>
<dbReference type="SUPFAM" id="SSF103473">
    <property type="entry name" value="MFS general substrate transporter"/>
    <property type="match status" value="1"/>
</dbReference>
<feature type="transmembrane region" description="Helical" evidence="7">
    <location>
        <begin position="84"/>
        <end position="105"/>
    </location>
</feature>
<feature type="transmembrane region" description="Helical" evidence="7">
    <location>
        <begin position="178"/>
        <end position="198"/>
    </location>
</feature>
<evidence type="ECO:0000256" key="6">
    <source>
        <dbReference type="ARBA" id="ARBA00023136"/>
    </source>
</evidence>
<feature type="transmembrane region" description="Helical" evidence="7">
    <location>
        <begin position="154"/>
        <end position="172"/>
    </location>
</feature>
<evidence type="ECO:0000259" key="8">
    <source>
        <dbReference type="SMART" id="SM00563"/>
    </source>
</evidence>
<dbReference type="InterPro" id="IPR036259">
    <property type="entry name" value="MFS_trans_sf"/>
</dbReference>
<name>A0AAW6RK61_9BURK</name>
<dbReference type="GO" id="GO:0016746">
    <property type="term" value="F:acyltransferase activity"/>
    <property type="evidence" value="ECO:0007669"/>
    <property type="project" value="InterPro"/>
</dbReference>
<feature type="transmembrane region" description="Helical" evidence="7">
    <location>
        <begin position="111"/>
        <end position="133"/>
    </location>
</feature>
<dbReference type="SMART" id="SM00563">
    <property type="entry name" value="PlsC"/>
    <property type="match status" value="1"/>
</dbReference>
<dbReference type="InterPro" id="IPR011701">
    <property type="entry name" value="MFS"/>
</dbReference>
<feature type="transmembrane region" description="Helical" evidence="7">
    <location>
        <begin position="404"/>
        <end position="423"/>
    </location>
</feature>
<dbReference type="PANTHER" id="PTHR43266">
    <property type="entry name" value="MACROLIDE-EFFLUX PROTEIN"/>
    <property type="match status" value="1"/>
</dbReference>
<keyword evidence="2" id="KW-0813">Transport</keyword>
<evidence type="ECO:0000256" key="2">
    <source>
        <dbReference type="ARBA" id="ARBA00022448"/>
    </source>
</evidence>
<feature type="transmembrane region" description="Helical" evidence="7">
    <location>
        <begin position="375"/>
        <end position="398"/>
    </location>
</feature>
<keyword evidence="10" id="KW-1185">Reference proteome</keyword>
<dbReference type="EMBL" id="JARVII010000009">
    <property type="protein sequence ID" value="MDG9699234.1"/>
    <property type="molecule type" value="Genomic_DNA"/>
</dbReference>
<accession>A0AAW6RK61</accession>
<evidence type="ECO:0000256" key="5">
    <source>
        <dbReference type="ARBA" id="ARBA00022989"/>
    </source>
</evidence>
<evidence type="ECO:0000256" key="4">
    <source>
        <dbReference type="ARBA" id="ARBA00022692"/>
    </source>
</evidence>
<organism evidence="9 10">
    <name type="scientific">Ottowia cancrivicina</name>
    <dbReference type="NCBI Taxonomy" id="3040346"/>
    <lineage>
        <taxon>Bacteria</taxon>
        <taxon>Pseudomonadati</taxon>
        <taxon>Pseudomonadota</taxon>
        <taxon>Betaproteobacteria</taxon>
        <taxon>Burkholderiales</taxon>
        <taxon>Comamonadaceae</taxon>
        <taxon>Ottowia</taxon>
    </lineage>
</organism>
<dbReference type="CDD" id="cd07989">
    <property type="entry name" value="LPLAT_AGPAT-like"/>
    <property type="match status" value="1"/>
</dbReference>
<comment type="caution">
    <text evidence="9">The sequence shown here is derived from an EMBL/GenBank/DDBJ whole genome shotgun (WGS) entry which is preliminary data.</text>
</comment>
<feature type="transmembrane region" description="Helical" evidence="7">
    <location>
        <begin position="228"/>
        <end position="253"/>
    </location>
</feature>